<evidence type="ECO:0000259" key="12">
    <source>
        <dbReference type="Pfam" id="PF08267"/>
    </source>
</evidence>
<evidence type="ECO:0000256" key="8">
    <source>
        <dbReference type="ARBA" id="ARBA00022833"/>
    </source>
</evidence>
<evidence type="ECO:0000256" key="9">
    <source>
        <dbReference type="ARBA" id="ARBA00023167"/>
    </source>
</evidence>
<evidence type="ECO:0000256" key="2">
    <source>
        <dbReference type="ARBA" id="ARBA00004681"/>
    </source>
</evidence>
<dbReference type="InterPro" id="IPR038071">
    <property type="entry name" value="UROD/MetE-like_sf"/>
</dbReference>
<name>A0ABS5QGK7_9PROT</name>
<feature type="binding site" evidence="10">
    <location>
        <position position="507"/>
    </location>
    <ligand>
        <name>L-methionine</name>
        <dbReference type="ChEBI" id="CHEBI:57844"/>
    </ligand>
</feature>
<keyword evidence="9 10" id="KW-0486">Methionine biosynthesis</keyword>
<dbReference type="InterPro" id="IPR006276">
    <property type="entry name" value="Cobalamin-indep_Met_synthase"/>
</dbReference>
<organism evidence="13 14">
    <name type="scientific">Roseococcus pinisoli</name>
    <dbReference type="NCBI Taxonomy" id="2835040"/>
    <lineage>
        <taxon>Bacteria</taxon>
        <taxon>Pseudomonadati</taxon>
        <taxon>Pseudomonadota</taxon>
        <taxon>Alphaproteobacteria</taxon>
        <taxon>Acetobacterales</taxon>
        <taxon>Roseomonadaceae</taxon>
        <taxon>Roseococcus</taxon>
    </lineage>
</organism>
<dbReference type="Gene3D" id="3.20.20.210">
    <property type="match status" value="2"/>
</dbReference>
<keyword evidence="14" id="KW-1185">Reference proteome</keyword>
<dbReference type="GO" id="GO:0003871">
    <property type="term" value="F:5-methyltetrahydropteroyltriglutamate-homocysteine S-methyltransferase activity"/>
    <property type="evidence" value="ECO:0007669"/>
    <property type="project" value="UniProtKB-EC"/>
</dbReference>
<feature type="binding site" evidence="10">
    <location>
        <position position="628"/>
    </location>
    <ligand>
        <name>5-methyltetrahydropteroyltri-L-glutamate</name>
        <dbReference type="ChEBI" id="CHEBI:58207"/>
    </ligand>
</feature>
<feature type="binding site" evidence="10">
    <location>
        <position position="688"/>
    </location>
    <ligand>
        <name>Zn(2+)</name>
        <dbReference type="ChEBI" id="CHEBI:29105"/>
        <note>catalytic</note>
    </ligand>
</feature>
<evidence type="ECO:0000256" key="4">
    <source>
        <dbReference type="ARBA" id="ARBA00022603"/>
    </source>
</evidence>
<dbReference type="GO" id="GO:0032259">
    <property type="term" value="P:methylation"/>
    <property type="evidence" value="ECO:0007669"/>
    <property type="project" value="UniProtKB-KW"/>
</dbReference>
<sequence>MSVTVATLGFPRIGPRRELKTALEAYWSGNAKVEALLDVAAGLRAQTWKRQHDLGADIIPSNDFSLYDHVLDTTAMVGAVPAIYGWKSDQVGIETYFAMARGSRAGAAEESSCGCGHDHGPAAKGAPAAEMTKWFDTNYHYLVPEFTAEQNFRLASTKALDQYLEAKALGIETRPVLLGPVTYLLIGKAKGGDFDPLTLLPRLLPVYVEVLQSLARAGARWVQIDEPSLVTDLSDAARAAFGEAYDKLSRAAIGLRVMLTTYFGALDDNLDTALSLPVHGLHVDLVRAPEQLAPVLAGARPDLVLSLGVIDGRNVWKADLNAILDRVEPVLAAGREVILAPSCSLLHTPIDLDRETAMEPEVKDWLAFAVQKIAELATLAKALNGGRAGVKAVLDAATASVASRRTSPRINDPAVQARAAKQDPALARRSSAFDVRRGVQREKLKLPSYPTTTIGSFPQTSEIRKARADHDRGILDNAAYETFLREQTALTVRWQEDVGLDVLVHGEFERNDMVQYFGERLSGFVFTKYAWVQSYGSRCVRPPIIYGDVARPEPMTVEWWRYAQSLTKRPMKGMLTGPVTILNWSFVRDDQPRATTCRQIAFAIRDEVVDLEKAGAAIIQIDEAALREGLPLRKSEWSTYLDWAVESFRVTASGVADATQIHTHMCYSEFNDIIASIGAMDADVISIETARSKMELLDAFAGYRYPAEIGPGVYDIHSPRVPAVGEMTELLTAAAGRLPADQLWVNPDCGLKTRKWPEVRLAIENMVSAARAARA</sequence>
<evidence type="ECO:0000256" key="10">
    <source>
        <dbReference type="HAMAP-Rule" id="MF_00172"/>
    </source>
</evidence>
<evidence type="ECO:0000256" key="7">
    <source>
        <dbReference type="ARBA" id="ARBA00022723"/>
    </source>
</evidence>
<evidence type="ECO:0000259" key="11">
    <source>
        <dbReference type="Pfam" id="PF01717"/>
    </source>
</evidence>
<reference evidence="13 14" key="1">
    <citation type="submission" date="2021-05" db="EMBL/GenBank/DDBJ databases">
        <title>Roseococcus sp. XZZS9, whole genome shotgun sequencing project.</title>
        <authorList>
            <person name="Zhao G."/>
            <person name="Shen L."/>
        </authorList>
    </citation>
    <scope>NUCLEOTIDE SEQUENCE [LARGE SCALE GENOMIC DNA]</scope>
    <source>
        <strain evidence="13 14">XZZS9</strain>
    </source>
</reference>
<keyword evidence="10" id="KW-0677">Repeat</keyword>
<dbReference type="EMBL" id="JAHCDA010000002">
    <property type="protein sequence ID" value="MBS7812090.1"/>
    <property type="molecule type" value="Genomic_DNA"/>
</dbReference>
<feature type="domain" description="Cobalamin-independent methionine synthase MetE C-terminal/archaeal" evidence="11">
    <location>
        <begin position="450"/>
        <end position="771"/>
    </location>
</feature>
<dbReference type="InterPro" id="IPR013215">
    <property type="entry name" value="Cbl-indep_Met_Synth_N"/>
</dbReference>
<proteinExistence type="inferred from homology"/>
<keyword evidence="4 10" id="KW-0489">Methyltransferase</keyword>
<comment type="cofactor">
    <cofactor evidence="10">
        <name>Zn(2+)</name>
        <dbReference type="ChEBI" id="CHEBI:29105"/>
    </cofactor>
    <text evidence="10">Binds 1 zinc ion per subunit.</text>
</comment>
<feature type="binding site" evidence="10">
    <location>
        <position position="622"/>
    </location>
    <ligand>
        <name>L-homocysteine</name>
        <dbReference type="ChEBI" id="CHEBI:58199"/>
    </ligand>
</feature>
<feature type="binding site" evidence="10">
    <location>
        <position position="584"/>
    </location>
    <ligand>
        <name>5-methyltetrahydropteroyltri-L-glutamate</name>
        <dbReference type="ChEBI" id="CHEBI:58207"/>
    </ligand>
</feature>
<keyword evidence="6 10" id="KW-0808">Transferase</keyword>
<evidence type="ECO:0000313" key="14">
    <source>
        <dbReference type="Proteomes" id="UP000766336"/>
    </source>
</evidence>
<dbReference type="RefSeq" id="WP_213670726.1">
    <property type="nucleotide sequence ID" value="NZ_JAHCDA010000002.1"/>
</dbReference>
<gene>
    <name evidence="10 13" type="primary">metE</name>
    <name evidence="13" type="ORF">KHU32_14150</name>
</gene>
<dbReference type="PIRSF" id="PIRSF000382">
    <property type="entry name" value="MeTrfase_B12_ind"/>
    <property type="match status" value="1"/>
</dbReference>
<feature type="binding site" evidence="10">
    <location>
        <position position="133"/>
    </location>
    <ligand>
        <name>5-methyltetrahydropteroyltri-L-glutamate</name>
        <dbReference type="ChEBI" id="CHEBI:58207"/>
    </ligand>
</feature>
<dbReference type="Pfam" id="PF01717">
    <property type="entry name" value="Meth_synt_2"/>
    <property type="match status" value="1"/>
</dbReference>
<accession>A0ABS5QGK7</accession>
<feature type="binding site" evidence="10">
    <location>
        <begin position="454"/>
        <end position="456"/>
    </location>
    <ligand>
        <name>L-homocysteine</name>
        <dbReference type="ChEBI" id="CHEBI:58199"/>
    </ligand>
</feature>
<dbReference type="NCBIfam" id="TIGR01371">
    <property type="entry name" value="met_syn_B12ind"/>
    <property type="match status" value="1"/>
</dbReference>
<dbReference type="SUPFAM" id="SSF51726">
    <property type="entry name" value="UROD/MetE-like"/>
    <property type="match status" value="2"/>
</dbReference>
<feature type="binding site" evidence="10">
    <location>
        <begin position="17"/>
        <end position="20"/>
    </location>
    <ligand>
        <name>5-methyltetrahydropteroyltri-L-glutamate</name>
        <dbReference type="ChEBI" id="CHEBI:58207"/>
    </ligand>
</feature>
<feature type="binding site" evidence="10">
    <location>
        <position position="749"/>
    </location>
    <ligand>
        <name>Zn(2+)</name>
        <dbReference type="ChEBI" id="CHEBI:29105"/>
        <note>catalytic</note>
    </ligand>
</feature>
<dbReference type="HAMAP" id="MF_00172">
    <property type="entry name" value="Meth_synth"/>
    <property type="match status" value="1"/>
</dbReference>
<keyword evidence="5 10" id="KW-0028">Amino-acid biosynthesis</keyword>
<dbReference type="InterPro" id="IPR002629">
    <property type="entry name" value="Met_Synth_C/arc"/>
</dbReference>
<keyword evidence="7 10" id="KW-0479">Metal-binding</keyword>
<evidence type="ECO:0000256" key="1">
    <source>
        <dbReference type="ARBA" id="ARBA00002777"/>
    </source>
</evidence>
<keyword evidence="8 10" id="KW-0862">Zinc</keyword>
<dbReference type="Pfam" id="PF08267">
    <property type="entry name" value="Meth_synt_1"/>
    <property type="match status" value="1"/>
</dbReference>
<feature type="binding site" evidence="10">
    <location>
        <position position="666"/>
    </location>
    <ligand>
        <name>Zn(2+)</name>
        <dbReference type="ChEBI" id="CHEBI:29105"/>
        <note>catalytic</note>
    </ligand>
</feature>
<dbReference type="EC" id="2.1.1.14" evidence="10"/>
<comment type="function">
    <text evidence="1 10">Catalyzes the transfer of a methyl group from 5-methyltetrahydrofolate to homocysteine resulting in methionine formation.</text>
</comment>
<dbReference type="CDD" id="cd03312">
    <property type="entry name" value="CIMS_N_terminal_like"/>
    <property type="match status" value="1"/>
</dbReference>
<comment type="similarity">
    <text evidence="3 10">Belongs to the vitamin-B12 independent methionine synthase family.</text>
</comment>
<comment type="catalytic activity">
    <reaction evidence="10">
        <text>5-methyltetrahydropteroyltri-L-glutamate + L-homocysteine = tetrahydropteroyltri-L-glutamate + L-methionine</text>
        <dbReference type="Rhea" id="RHEA:21196"/>
        <dbReference type="ChEBI" id="CHEBI:57844"/>
        <dbReference type="ChEBI" id="CHEBI:58140"/>
        <dbReference type="ChEBI" id="CHEBI:58199"/>
        <dbReference type="ChEBI" id="CHEBI:58207"/>
        <dbReference type="EC" id="2.1.1.14"/>
    </reaction>
</comment>
<dbReference type="CDD" id="cd03311">
    <property type="entry name" value="CIMS_C_terminal_like"/>
    <property type="match status" value="1"/>
</dbReference>
<feature type="binding site" evidence="10">
    <location>
        <begin position="454"/>
        <end position="456"/>
    </location>
    <ligand>
        <name>L-methionine</name>
        <dbReference type="ChEBI" id="CHEBI:57844"/>
    </ligand>
</feature>
<feature type="binding site" evidence="10">
    <location>
        <position position="622"/>
    </location>
    <ligand>
        <name>L-methionine</name>
        <dbReference type="ChEBI" id="CHEBI:57844"/>
    </ligand>
</feature>
<feature type="active site" description="Proton donor" evidence="10">
    <location>
        <position position="717"/>
    </location>
</feature>
<feature type="domain" description="Cobalamin-independent methionine synthase MetE N-terminal" evidence="12">
    <location>
        <begin position="6"/>
        <end position="331"/>
    </location>
</feature>
<evidence type="ECO:0000256" key="6">
    <source>
        <dbReference type="ARBA" id="ARBA00022679"/>
    </source>
</evidence>
<protein>
    <recommendedName>
        <fullName evidence="10">5-methyltetrahydropteroyltriglutamate--homocysteine methyltransferase</fullName>
        <ecNumber evidence="10">2.1.1.14</ecNumber>
    </recommendedName>
    <alternativeName>
        <fullName evidence="10">Cobalamin-independent methionine synthase</fullName>
    </alternativeName>
    <alternativeName>
        <fullName evidence="10">Methionine synthase, vitamin-B12 independent isozyme</fullName>
    </alternativeName>
</protein>
<dbReference type="Proteomes" id="UP000766336">
    <property type="component" value="Unassembled WGS sequence"/>
</dbReference>
<comment type="caution">
    <text evidence="13">The sequence shown here is derived from an EMBL/GenBank/DDBJ whole genome shotgun (WGS) entry which is preliminary data.</text>
</comment>
<dbReference type="PANTHER" id="PTHR30519">
    <property type="entry name" value="5-METHYLTETRAHYDROPTEROYLTRIGLUTAMATE--HOMOCYSTEINE METHYLTRANSFERASE"/>
    <property type="match status" value="1"/>
</dbReference>
<dbReference type="NCBIfam" id="NF003556">
    <property type="entry name" value="PRK05222.1"/>
    <property type="match status" value="1"/>
</dbReference>
<evidence type="ECO:0000313" key="13">
    <source>
        <dbReference type="EMBL" id="MBS7812090.1"/>
    </source>
</evidence>
<evidence type="ECO:0000256" key="3">
    <source>
        <dbReference type="ARBA" id="ARBA00009553"/>
    </source>
</evidence>
<comment type="pathway">
    <text evidence="2 10">Amino-acid biosynthesis; L-methionine biosynthesis via de novo pathway; L-methionine from L-homocysteine (MetE route): step 1/1.</text>
</comment>
<feature type="binding site" evidence="10">
    <location>
        <position position="507"/>
    </location>
    <ligand>
        <name>L-homocysteine</name>
        <dbReference type="ChEBI" id="CHEBI:58199"/>
    </ligand>
</feature>
<feature type="binding site" evidence="10">
    <location>
        <begin position="538"/>
        <end position="539"/>
    </location>
    <ligand>
        <name>5-methyltetrahydropteroyltri-L-glutamate</name>
        <dbReference type="ChEBI" id="CHEBI:58207"/>
    </ligand>
</feature>
<feature type="binding site" evidence="10">
    <location>
        <position position="664"/>
    </location>
    <ligand>
        <name>Zn(2+)</name>
        <dbReference type="ChEBI" id="CHEBI:29105"/>
        <note>catalytic</note>
    </ligand>
</feature>
<evidence type="ECO:0000256" key="5">
    <source>
        <dbReference type="ARBA" id="ARBA00022605"/>
    </source>
</evidence>